<sequence>MAIVVIFMTNQQGTGFPSSACVSARLRAIGGYVPATAWRSERGNGTGVFAGAAQVAATKTAPPVVVEHALPVTTARTADLVVKQHPSAALGWGT</sequence>
<organism evidence="1 2">
    <name type="scientific">Actinokineospora cianjurensis</name>
    <dbReference type="NCBI Taxonomy" id="585224"/>
    <lineage>
        <taxon>Bacteria</taxon>
        <taxon>Bacillati</taxon>
        <taxon>Actinomycetota</taxon>
        <taxon>Actinomycetes</taxon>
        <taxon>Pseudonocardiales</taxon>
        <taxon>Pseudonocardiaceae</taxon>
        <taxon>Actinokineospora</taxon>
    </lineage>
</organism>
<name>A0A421AWJ6_9PSEU</name>
<keyword evidence="2" id="KW-1185">Reference proteome</keyword>
<dbReference type="Proteomes" id="UP000282454">
    <property type="component" value="Unassembled WGS sequence"/>
</dbReference>
<comment type="caution">
    <text evidence="1">The sequence shown here is derived from an EMBL/GenBank/DDBJ whole genome shotgun (WGS) entry which is preliminary data.</text>
</comment>
<dbReference type="AlphaFoldDB" id="A0A421AWJ6"/>
<evidence type="ECO:0000313" key="1">
    <source>
        <dbReference type="EMBL" id="RLK54230.1"/>
    </source>
</evidence>
<dbReference type="EMBL" id="RCDD01000008">
    <property type="protein sequence ID" value="RLK54230.1"/>
    <property type="molecule type" value="Genomic_DNA"/>
</dbReference>
<evidence type="ECO:0000313" key="2">
    <source>
        <dbReference type="Proteomes" id="UP000282454"/>
    </source>
</evidence>
<accession>A0A421AWJ6</accession>
<proteinExistence type="predicted"/>
<reference evidence="1 2" key="1">
    <citation type="submission" date="2018-10" db="EMBL/GenBank/DDBJ databases">
        <title>Genomic Encyclopedia of Archaeal and Bacterial Type Strains, Phase II (KMG-II): from individual species to whole genera.</title>
        <authorList>
            <person name="Goeker M."/>
        </authorList>
    </citation>
    <scope>NUCLEOTIDE SEQUENCE [LARGE SCALE GENOMIC DNA]</scope>
    <source>
        <strain evidence="1 2">DSM 45657</strain>
    </source>
</reference>
<gene>
    <name evidence="1" type="ORF">CLV68_6238</name>
</gene>
<protein>
    <submittedName>
        <fullName evidence="1">Uncharacterized protein</fullName>
    </submittedName>
</protein>